<evidence type="ECO:0000256" key="4">
    <source>
        <dbReference type="ARBA" id="ARBA00023136"/>
    </source>
</evidence>
<dbReference type="AlphaFoldDB" id="A0A521DZ60"/>
<evidence type="ECO:0000259" key="7">
    <source>
        <dbReference type="Pfam" id="PF07980"/>
    </source>
</evidence>
<keyword evidence="6" id="KW-0812">Transmembrane</keyword>
<evidence type="ECO:0000256" key="1">
    <source>
        <dbReference type="ARBA" id="ARBA00004442"/>
    </source>
</evidence>
<evidence type="ECO:0000256" key="6">
    <source>
        <dbReference type="SAM" id="Phobius"/>
    </source>
</evidence>
<name>A0A521DZ60_9SPHI</name>
<evidence type="ECO:0000259" key="8">
    <source>
        <dbReference type="Pfam" id="PF14322"/>
    </source>
</evidence>
<keyword evidence="6" id="KW-1133">Transmembrane helix</keyword>
<dbReference type="InterPro" id="IPR011990">
    <property type="entry name" value="TPR-like_helical_dom_sf"/>
</dbReference>
<gene>
    <name evidence="9" type="ORF">SAMN06265350_10982</name>
</gene>
<keyword evidence="10" id="KW-1185">Reference proteome</keyword>
<protein>
    <submittedName>
        <fullName evidence="9">SusD family protein</fullName>
    </submittedName>
</protein>
<organism evidence="9 10">
    <name type="scientific">Solitalea koreensis</name>
    <dbReference type="NCBI Taxonomy" id="543615"/>
    <lineage>
        <taxon>Bacteria</taxon>
        <taxon>Pseudomonadati</taxon>
        <taxon>Bacteroidota</taxon>
        <taxon>Sphingobacteriia</taxon>
        <taxon>Sphingobacteriales</taxon>
        <taxon>Sphingobacteriaceae</taxon>
        <taxon>Solitalea</taxon>
    </lineage>
</organism>
<keyword evidence="5" id="KW-0998">Cell outer membrane</keyword>
<dbReference type="Gene3D" id="1.25.40.390">
    <property type="match status" value="1"/>
</dbReference>
<dbReference type="SUPFAM" id="SSF48452">
    <property type="entry name" value="TPR-like"/>
    <property type="match status" value="1"/>
</dbReference>
<evidence type="ECO:0000313" key="10">
    <source>
        <dbReference type="Proteomes" id="UP000315971"/>
    </source>
</evidence>
<sequence length="518" mass="57379">MVLVIRSLEVSALVYQQISKRMFNMNQSNKQNKASALFTSGWIVLSFIMLITFSGCEKFLELPVKDKVPQDQLFNDEQGFMDALNGVYFGMDNPNNGVKNLYTNDLSMGMLSIMTNNYYNAATSALGSGMYAATAKYDYAGAALRPEIDGIWSGMYNNIANVNNILVHIDTKRDVFSSDKYQRVKGEALALRALFHFDLARLFGKSPVTGLNEKAIPYVTKFSGVSTPRVSLNAALDSCISDLSKAESILAQTDTTSVSDVSLDLFNGFTQNHMNYWAAKALLARVYLYKGDFPKAMEYAKSVIASAKFPLVTSNVALAANPTRDRLFSQEHLFSIYSTNVTTINNGLFLGPAPFAVAKATKDAIFTGNTGSALDYRYLSWFEPTGNANIFAPSKFYQDKGLPYKLQNIVPLLKVSEMYYIVAECANNAGDLATGLSFLNKVRTSRGLSPLTSATITDATMLSGEITKEYKKEFFQEGQTFFYYKRLNKDLAVETGITTVPSNAYVFPIPDKENEYNN</sequence>
<dbReference type="Proteomes" id="UP000315971">
    <property type="component" value="Unassembled WGS sequence"/>
</dbReference>
<evidence type="ECO:0000256" key="2">
    <source>
        <dbReference type="ARBA" id="ARBA00006275"/>
    </source>
</evidence>
<accession>A0A521DZ60</accession>
<keyword evidence="3" id="KW-0732">Signal</keyword>
<feature type="domain" description="RagB/SusD" evidence="7">
    <location>
        <begin position="405"/>
        <end position="488"/>
    </location>
</feature>
<dbReference type="EMBL" id="FXSZ01000009">
    <property type="protein sequence ID" value="SMO76918.1"/>
    <property type="molecule type" value="Genomic_DNA"/>
</dbReference>
<evidence type="ECO:0000256" key="5">
    <source>
        <dbReference type="ARBA" id="ARBA00023237"/>
    </source>
</evidence>
<evidence type="ECO:0000313" key="9">
    <source>
        <dbReference type="EMBL" id="SMO76918.1"/>
    </source>
</evidence>
<feature type="transmembrane region" description="Helical" evidence="6">
    <location>
        <begin position="34"/>
        <end position="53"/>
    </location>
</feature>
<keyword evidence="4 6" id="KW-0472">Membrane</keyword>
<feature type="domain" description="SusD-like N-terminal" evidence="8">
    <location>
        <begin position="116"/>
        <end position="288"/>
    </location>
</feature>
<proteinExistence type="inferred from homology"/>
<comment type="similarity">
    <text evidence="2">Belongs to the SusD family.</text>
</comment>
<dbReference type="Pfam" id="PF14322">
    <property type="entry name" value="SusD-like_3"/>
    <property type="match status" value="1"/>
</dbReference>
<evidence type="ECO:0000256" key="3">
    <source>
        <dbReference type="ARBA" id="ARBA00022729"/>
    </source>
</evidence>
<dbReference type="InterPro" id="IPR012944">
    <property type="entry name" value="SusD_RagB_dom"/>
</dbReference>
<dbReference type="OrthoDB" id="1097962at2"/>
<dbReference type="Pfam" id="PF07980">
    <property type="entry name" value="SusD_RagB"/>
    <property type="match status" value="1"/>
</dbReference>
<dbReference type="InterPro" id="IPR033985">
    <property type="entry name" value="SusD-like_N"/>
</dbReference>
<dbReference type="GO" id="GO:0009279">
    <property type="term" value="C:cell outer membrane"/>
    <property type="evidence" value="ECO:0007669"/>
    <property type="project" value="UniProtKB-SubCell"/>
</dbReference>
<reference evidence="9 10" key="1">
    <citation type="submission" date="2017-05" db="EMBL/GenBank/DDBJ databases">
        <authorList>
            <person name="Varghese N."/>
            <person name="Submissions S."/>
        </authorList>
    </citation>
    <scope>NUCLEOTIDE SEQUENCE [LARGE SCALE GENOMIC DNA]</scope>
    <source>
        <strain evidence="9 10">DSM 21342</strain>
    </source>
</reference>
<comment type="subcellular location">
    <subcellularLocation>
        <location evidence="1">Cell outer membrane</location>
    </subcellularLocation>
</comment>